<evidence type="ECO:0000313" key="1">
    <source>
        <dbReference type="EMBL" id="EFH59970.1"/>
    </source>
</evidence>
<keyword evidence="2" id="KW-1185">Reference proteome</keyword>
<dbReference type="HOGENOM" id="CLU_1673702_0_0_1"/>
<gene>
    <name evidence="1" type="ORF">ARALYDRAFT_673834</name>
</gene>
<accession>D7L9A1</accession>
<dbReference type="EMBL" id="GL348715">
    <property type="protein sequence ID" value="EFH59970.1"/>
    <property type="molecule type" value="Genomic_DNA"/>
</dbReference>
<dbReference type="Proteomes" id="UP000008694">
    <property type="component" value="Unassembled WGS sequence"/>
</dbReference>
<reference evidence="2" key="1">
    <citation type="journal article" date="2011" name="Nat. Genet.">
        <title>The Arabidopsis lyrata genome sequence and the basis of rapid genome size change.</title>
        <authorList>
            <person name="Hu T.T."/>
            <person name="Pattyn P."/>
            <person name="Bakker E.G."/>
            <person name="Cao J."/>
            <person name="Cheng J.-F."/>
            <person name="Clark R.M."/>
            <person name="Fahlgren N."/>
            <person name="Fawcett J.A."/>
            <person name="Grimwood J."/>
            <person name="Gundlach H."/>
            <person name="Haberer G."/>
            <person name="Hollister J.D."/>
            <person name="Ossowski S."/>
            <person name="Ottilar R.P."/>
            <person name="Salamov A.A."/>
            <person name="Schneeberger K."/>
            <person name="Spannagl M."/>
            <person name="Wang X."/>
            <person name="Yang L."/>
            <person name="Nasrallah M.E."/>
            <person name="Bergelson J."/>
            <person name="Carrington J.C."/>
            <person name="Gaut B.S."/>
            <person name="Schmutz J."/>
            <person name="Mayer K.F.X."/>
            <person name="Van de Peer Y."/>
            <person name="Grigoriev I.V."/>
            <person name="Nordborg M."/>
            <person name="Weigel D."/>
            <person name="Guo Y.-L."/>
        </authorList>
    </citation>
    <scope>NUCLEOTIDE SEQUENCE [LARGE SCALE GENOMIC DNA]</scope>
    <source>
        <strain evidence="2">cv. MN47</strain>
    </source>
</reference>
<name>D7L9A1_ARALL</name>
<feature type="non-terminal residue" evidence="1">
    <location>
        <position position="1"/>
    </location>
</feature>
<sequence>IIVQELLSETQKKLQSQKILVVGRSTNLYRNRYKILIIRLRLYIVVDKLLDLKRCLRGVVFKPIVCSQTSDFEQGSVASWILKEDRDLVLYLEVFKDINLKDYRCISKNHFENLHGVLGVLSPRMDDFHLDLLLGFERFDYIKFDDGESHCLRGIEVV</sequence>
<proteinExistence type="predicted"/>
<dbReference type="AlphaFoldDB" id="D7L9A1"/>
<organism evidence="2">
    <name type="scientific">Arabidopsis lyrata subsp. lyrata</name>
    <name type="common">Lyre-leaved rock-cress</name>
    <dbReference type="NCBI Taxonomy" id="81972"/>
    <lineage>
        <taxon>Eukaryota</taxon>
        <taxon>Viridiplantae</taxon>
        <taxon>Streptophyta</taxon>
        <taxon>Embryophyta</taxon>
        <taxon>Tracheophyta</taxon>
        <taxon>Spermatophyta</taxon>
        <taxon>Magnoliopsida</taxon>
        <taxon>eudicotyledons</taxon>
        <taxon>Gunneridae</taxon>
        <taxon>Pentapetalae</taxon>
        <taxon>rosids</taxon>
        <taxon>malvids</taxon>
        <taxon>Brassicales</taxon>
        <taxon>Brassicaceae</taxon>
        <taxon>Camelineae</taxon>
        <taxon>Arabidopsis</taxon>
    </lineage>
</organism>
<protein>
    <submittedName>
        <fullName evidence="1">Predicted protein</fullName>
    </submittedName>
</protein>
<evidence type="ECO:0000313" key="2">
    <source>
        <dbReference type="Proteomes" id="UP000008694"/>
    </source>
</evidence>
<dbReference type="Gramene" id="Al_scaffold_0003_3031">
    <property type="protein sequence ID" value="Al_scaffold_0003_3031"/>
    <property type="gene ID" value="Al_scaffold_0003_3031"/>
</dbReference>